<gene>
    <name evidence="2" type="ORF">N7537_008129</name>
</gene>
<accession>A0AAD6E048</accession>
<dbReference type="Pfam" id="PF24626">
    <property type="entry name" value="SH3_Tf2-1"/>
    <property type="match status" value="1"/>
</dbReference>
<reference evidence="2" key="1">
    <citation type="journal article" date="2023" name="IMA Fungus">
        <title>Comparative genomic study of the Penicillium genus elucidates a diverse pangenome and 15 lateral gene transfer events.</title>
        <authorList>
            <person name="Petersen C."/>
            <person name="Sorensen T."/>
            <person name="Nielsen M.R."/>
            <person name="Sondergaard T.E."/>
            <person name="Sorensen J.L."/>
            <person name="Fitzpatrick D.A."/>
            <person name="Frisvad J.C."/>
            <person name="Nielsen K.L."/>
        </authorList>
    </citation>
    <scope>NUCLEOTIDE SEQUENCE</scope>
    <source>
        <strain evidence="2">IBT 12815</strain>
    </source>
</reference>
<dbReference type="EMBL" id="JAQJAE010000004">
    <property type="protein sequence ID" value="KAJ5598045.1"/>
    <property type="molecule type" value="Genomic_DNA"/>
</dbReference>
<dbReference type="RefSeq" id="XP_056751260.1">
    <property type="nucleotide sequence ID" value="XM_056899184.1"/>
</dbReference>
<evidence type="ECO:0000259" key="1">
    <source>
        <dbReference type="Pfam" id="PF24626"/>
    </source>
</evidence>
<dbReference type="GeneID" id="81589426"/>
<evidence type="ECO:0000313" key="3">
    <source>
        <dbReference type="Proteomes" id="UP001213799"/>
    </source>
</evidence>
<feature type="domain" description="Tf2-1-like SH3-like" evidence="1">
    <location>
        <begin position="27"/>
        <end position="64"/>
    </location>
</feature>
<dbReference type="Proteomes" id="UP001213799">
    <property type="component" value="Unassembled WGS sequence"/>
</dbReference>
<comment type="caution">
    <text evidence="2">The sequence shown here is derived from an EMBL/GenBank/DDBJ whole genome shotgun (WGS) entry which is preliminary data.</text>
</comment>
<reference evidence="2" key="2">
    <citation type="submission" date="2023-01" db="EMBL/GenBank/DDBJ databases">
        <authorList>
            <person name="Petersen C."/>
        </authorList>
    </citation>
    <scope>NUCLEOTIDE SEQUENCE</scope>
    <source>
        <strain evidence="2">IBT 12815</strain>
    </source>
</reference>
<dbReference type="AlphaFoldDB" id="A0AAD6E048"/>
<proteinExistence type="predicted"/>
<sequence>MPKHFAIGDKVLRIGRGYNIPINDAISRKLGQQYAGLFTVVERLGRLAYRLQLPPTWKIHSVVSVCVRFARQALSAQHTKGQLYLESYLAAALARGGGRLAGKKWKVDNGDAGAGAAHPLVGITPTPMSANHGVWYLSPLPKPTRLWYDGVGAVAAFTDIEEARAHLNFELQNQHGCSSAWTASLDELLH</sequence>
<dbReference type="InterPro" id="IPR056924">
    <property type="entry name" value="SH3_Tf2-1"/>
</dbReference>
<evidence type="ECO:0000313" key="2">
    <source>
        <dbReference type="EMBL" id="KAJ5598045.1"/>
    </source>
</evidence>
<organism evidence="2 3">
    <name type="scientific">Penicillium hordei</name>
    <dbReference type="NCBI Taxonomy" id="40994"/>
    <lineage>
        <taxon>Eukaryota</taxon>
        <taxon>Fungi</taxon>
        <taxon>Dikarya</taxon>
        <taxon>Ascomycota</taxon>
        <taxon>Pezizomycotina</taxon>
        <taxon>Eurotiomycetes</taxon>
        <taxon>Eurotiomycetidae</taxon>
        <taxon>Eurotiales</taxon>
        <taxon>Aspergillaceae</taxon>
        <taxon>Penicillium</taxon>
    </lineage>
</organism>
<keyword evidence="3" id="KW-1185">Reference proteome</keyword>
<protein>
    <recommendedName>
        <fullName evidence="1">Tf2-1-like SH3-like domain-containing protein</fullName>
    </recommendedName>
</protein>
<name>A0AAD6E048_9EURO</name>